<reference evidence="1 2" key="1">
    <citation type="submission" date="2018-07" db="EMBL/GenBank/DDBJ databases">
        <title>Genomic Encyclopedia of Type Strains, Phase IV (KMG-IV): sequencing the most valuable type-strain genomes for metagenomic binning, comparative biology and taxonomic classification.</title>
        <authorList>
            <person name="Goeker M."/>
        </authorList>
    </citation>
    <scope>NUCLEOTIDE SEQUENCE [LARGE SCALE GENOMIC DNA]</scope>
    <source>
        <strain evidence="1 2">DSM 16500</strain>
    </source>
</reference>
<keyword evidence="2" id="KW-1185">Reference proteome</keyword>
<gene>
    <name evidence="1" type="ORF">C8D86_11334</name>
</gene>
<dbReference type="EMBL" id="QQAX01000013">
    <property type="protein sequence ID" value="RDI42705.1"/>
    <property type="molecule type" value="Genomic_DNA"/>
</dbReference>
<dbReference type="Proteomes" id="UP000254720">
    <property type="component" value="Unassembled WGS sequence"/>
</dbReference>
<name>A0A370GFX6_9COXI</name>
<evidence type="ECO:0000313" key="2">
    <source>
        <dbReference type="Proteomes" id="UP000254720"/>
    </source>
</evidence>
<comment type="caution">
    <text evidence="1">The sequence shown here is derived from an EMBL/GenBank/DDBJ whole genome shotgun (WGS) entry which is preliminary data.</text>
</comment>
<accession>A0A370GFX6</accession>
<proteinExistence type="predicted"/>
<evidence type="ECO:0000313" key="1">
    <source>
        <dbReference type="EMBL" id="RDI42705.1"/>
    </source>
</evidence>
<dbReference type="AlphaFoldDB" id="A0A370GFX6"/>
<protein>
    <submittedName>
        <fullName evidence="1">Uncharacterized protein</fullName>
    </submittedName>
</protein>
<dbReference type="RefSeq" id="WP_114834567.1">
    <property type="nucleotide sequence ID" value="NZ_LR699114.1"/>
</dbReference>
<organism evidence="1 2">
    <name type="scientific">Aquicella lusitana</name>
    <dbReference type="NCBI Taxonomy" id="254246"/>
    <lineage>
        <taxon>Bacteria</taxon>
        <taxon>Pseudomonadati</taxon>
        <taxon>Pseudomonadota</taxon>
        <taxon>Gammaproteobacteria</taxon>
        <taxon>Legionellales</taxon>
        <taxon>Coxiellaceae</taxon>
        <taxon>Aquicella</taxon>
    </lineage>
</organism>
<sequence length="167" mass="19233">MFFRKKENSTRLHIPEDSITPADIHKFLIRSAIIVTPHLWRKYESVIHPLILEGEQSFSLESIWKSLSKTKEETLFDNFVNQVCKLKAKFDSENARNNLSLTAAEQYRDEAVALARSFCDRAEKQGISSQIFPQLETIAGNIALRNVVNTYSETKQFRKGYGTIQHI</sequence>